<feature type="binding site" evidence="14">
    <location>
        <position position="172"/>
    </location>
    <ligand>
        <name>FMN</name>
        <dbReference type="ChEBI" id="CHEBI:58210"/>
    </ligand>
</feature>
<feature type="binding site" evidence="14">
    <location>
        <begin position="19"/>
        <end position="21"/>
    </location>
    <ligand>
        <name>FMN</name>
        <dbReference type="ChEBI" id="CHEBI:58210"/>
    </ligand>
</feature>
<evidence type="ECO:0000256" key="14">
    <source>
        <dbReference type="PIRSR" id="PIRSR006621-2"/>
    </source>
</evidence>
<evidence type="ECO:0000256" key="8">
    <source>
        <dbReference type="ARBA" id="ARBA00022884"/>
    </source>
</evidence>
<dbReference type="GO" id="GO:0017150">
    <property type="term" value="F:tRNA dihydrouridine synthase activity"/>
    <property type="evidence" value="ECO:0007669"/>
    <property type="project" value="InterPro"/>
</dbReference>
<gene>
    <name evidence="16" type="primary">dusB</name>
    <name evidence="16" type="ORF">SSPSH_000665</name>
</gene>
<dbReference type="InterPro" id="IPR024036">
    <property type="entry name" value="tRNA-dHydroUridine_Synthase_C"/>
</dbReference>
<dbReference type="GO" id="GO:0016853">
    <property type="term" value="F:isomerase activity"/>
    <property type="evidence" value="ECO:0007669"/>
    <property type="project" value="UniProtKB-KW"/>
</dbReference>
<comment type="catalytic activity">
    <reaction evidence="11">
        <text>a 5,6-dihydrouridine in tRNA + NAD(+) = a uridine in tRNA + NADH + H(+)</text>
        <dbReference type="Rhea" id="RHEA:54452"/>
        <dbReference type="Rhea" id="RHEA-COMP:13339"/>
        <dbReference type="Rhea" id="RHEA-COMP:13887"/>
        <dbReference type="ChEBI" id="CHEBI:15378"/>
        <dbReference type="ChEBI" id="CHEBI:57540"/>
        <dbReference type="ChEBI" id="CHEBI:57945"/>
        <dbReference type="ChEBI" id="CHEBI:65315"/>
        <dbReference type="ChEBI" id="CHEBI:74443"/>
    </reaction>
</comment>
<proteinExistence type="inferred from homology"/>
<dbReference type="InterPro" id="IPR035587">
    <property type="entry name" value="DUS-like_FMN-bd"/>
</dbReference>
<evidence type="ECO:0000256" key="12">
    <source>
        <dbReference type="PIRNR" id="PIRNR006621"/>
    </source>
</evidence>
<dbReference type="Gene3D" id="1.10.1200.80">
    <property type="entry name" value="Putative flavin oxidoreducatase, domain 2"/>
    <property type="match status" value="1"/>
</dbReference>
<sequence>MKPMHIAGYTFAQGLAAAPMAGVTDRVFRALCRTLGASVTTAEMVSARPELRATRKSQLRLDQDGEPAPRIVQIAGGDVADLVHAARVNADDGAHIIDINMGCPAKKVCRKAAGSALMADEDRVAAILDGVANAVDIPVTLKMRTGVSADRRNAVAIARRAEQAGIAALAVHGRTRDQHYTGVAEYETIAAVKRAVSIPVWANGDIDSPAKARAVLAATGADGLMIGRAACRRPWLFREIAIERATGVTPAPPSVADERELLLGLIEQLHDFYGEQQGVRVARKHIGWLNERRPAAPALYMDMVQADTAARQLRLLDCYFDAAAVAEPRAGEPNNEKAAGRRIATAA</sequence>
<dbReference type="PANTHER" id="PTHR45846:SF1">
    <property type="entry name" value="TRNA-DIHYDROURIDINE(47) SYNTHASE [NAD(P)(+)]-LIKE"/>
    <property type="match status" value="1"/>
</dbReference>
<feature type="binding site" evidence="14">
    <location>
        <begin position="227"/>
        <end position="228"/>
    </location>
    <ligand>
        <name>FMN</name>
        <dbReference type="ChEBI" id="CHEBI:58210"/>
    </ligand>
</feature>
<dbReference type="EC" id="1.3.1.-" evidence="12"/>
<accession>U2ES92</accession>
<dbReference type="InterPro" id="IPR001269">
    <property type="entry name" value="DUS_fam"/>
</dbReference>
<dbReference type="InterPro" id="IPR013785">
    <property type="entry name" value="Aldolase_TIM"/>
</dbReference>
<dbReference type="InterPro" id="IPR018517">
    <property type="entry name" value="tRNA_hU_synthase_CS"/>
</dbReference>
<dbReference type="InterPro" id="IPR004652">
    <property type="entry name" value="DusB-like"/>
</dbReference>
<dbReference type="Proteomes" id="UP000006242">
    <property type="component" value="Unassembled WGS sequence"/>
</dbReference>
<keyword evidence="4 12" id="KW-0285">Flavoprotein</keyword>
<dbReference type="PROSITE" id="PS01136">
    <property type="entry name" value="UPF0034"/>
    <property type="match status" value="1"/>
</dbReference>
<keyword evidence="6 12" id="KW-0819">tRNA processing</keyword>
<evidence type="ECO:0000256" key="5">
    <source>
        <dbReference type="ARBA" id="ARBA00022643"/>
    </source>
</evidence>
<dbReference type="Pfam" id="PF01207">
    <property type="entry name" value="Dus"/>
    <property type="match status" value="1"/>
</dbReference>
<comment type="cofactor">
    <cofactor evidence="1 12 14">
        <name>FMN</name>
        <dbReference type="ChEBI" id="CHEBI:58210"/>
    </cofactor>
</comment>
<keyword evidence="9 12" id="KW-0560">Oxidoreductase</keyword>
<dbReference type="NCBIfam" id="TIGR00737">
    <property type="entry name" value="nifR3_yhdG"/>
    <property type="match status" value="1"/>
</dbReference>
<keyword evidence="5 12" id="KW-0288">FMN</keyword>
<evidence type="ECO:0000256" key="6">
    <source>
        <dbReference type="ARBA" id="ARBA00022694"/>
    </source>
</evidence>
<feature type="active site" description="Proton donor" evidence="13">
    <location>
        <position position="103"/>
    </location>
</feature>
<dbReference type="Gene3D" id="3.20.20.70">
    <property type="entry name" value="Aldolase class I"/>
    <property type="match status" value="1"/>
</dbReference>
<dbReference type="PANTHER" id="PTHR45846">
    <property type="entry name" value="TRNA-DIHYDROURIDINE(47) SYNTHASE [NAD(P)(+)]-LIKE"/>
    <property type="match status" value="1"/>
</dbReference>
<keyword evidence="17" id="KW-1185">Reference proteome</keyword>
<evidence type="ECO:0000256" key="9">
    <source>
        <dbReference type="ARBA" id="ARBA00023002"/>
    </source>
</evidence>
<comment type="caution">
    <text evidence="16">The sequence shown here is derived from an EMBL/GenBank/DDBJ whole genome shotgun (WGS) entry which is preliminary data.</text>
</comment>
<dbReference type="AlphaFoldDB" id="U2ES92"/>
<name>U2ES92_9GAMM</name>
<dbReference type="SUPFAM" id="SSF51395">
    <property type="entry name" value="FMN-linked oxidoreductases"/>
    <property type="match status" value="1"/>
</dbReference>
<feature type="domain" description="DUS-like FMN-binding" evidence="15">
    <location>
        <begin position="17"/>
        <end position="322"/>
    </location>
</feature>
<evidence type="ECO:0000259" key="15">
    <source>
        <dbReference type="Pfam" id="PF01207"/>
    </source>
</evidence>
<reference evidence="16 17" key="1">
    <citation type="journal article" date="2011" name="J. Bacteriol.">
        <title>Genome sequence of Salinisphaera shabanensis, a gammaproteobacterium from the harsh, variable environment of the brine-seawater interface of the Shaban Deep in the Red Sea.</title>
        <authorList>
            <person name="Antunes A."/>
            <person name="Alam I."/>
            <person name="Bajic V.B."/>
            <person name="Stingl U."/>
        </authorList>
    </citation>
    <scope>NUCLEOTIDE SEQUENCE [LARGE SCALE GENOMIC DNA]</scope>
    <source>
        <strain evidence="16 17">E1L3A</strain>
    </source>
</reference>
<evidence type="ECO:0000256" key="13">
    <source>
        <dbReference type="PIRSR" id="PIRSR006621-1"/>
    </source>
</evidence>
<evidence type="ECO:0000256" key="11">
    <source>
        <dbReference type="ARBA" id="ARBA00048802"/>
    </source>
</evidence>
<evidence type="ECO:0000313" key="16">
    <source>
        <dbReference type="EMBL" id="ERJ20555.1"/>
    </source>
</evidence>
<comment type="function">
    <text evidence="2 12">Catalyzes the synthesis of 5,6-dihydrouridine (D), a modified base found in the D-loop of most tRNAs, via the reduction of the C5-C6 double bond in target uridines.</text>
</comment>
<keyword evidence="3" id="KW-0820">tRNA-binding</keyword>
<dbReference type="GO" id="GO:0050660">
    <property type="term" value="F:flavin adenine dinucleotide binding"/>
    <property type="evidence" value="ECO:0007669"/>
    <property type="project" value="InterPro"/>
</dbReference>
<organism evidence="16 17">
    <name type="scientific">Salinisphaera shabanensis E1L3A</name>
    <dbReference type="NCBI Taxonomy" id="1033802"/>
    <lineage>
        <taxon>Bacteria</taxon>
        <taxon>Pseudomonadati</taxon>
        <taxon>Pseudomonadota</taxon>
        <taxon>Gammaproteobacteria</taxon>
        <taxon>Salinisphaerales</taxon>
        <taxon>Salinisphaeraceae</taxon>
        <taxon>Salinisphaera</taxon>
    </lineage>
</organism>
<comment type="similarity">
    <text evidence="12">Belongs to the dus family.</text>
</comment>
<evidence type="ECO:0000256" key="3">
    <source>
        <dbReference type="ARBA" id="ARBA00022555"/>
    </source>
</evidence>
<dbReference type="eggNOG" id="COG0042">
    <property type="taxonomic scope" value="Bacteria"/>
</dbReference>
<evidence type="ECO:0000256" key="2">
    <source>
        <dbReference type="ARBA" id="ARBA00002790"/>
    </source>
</evidence>
<keyword evidence="7" id="KW-0521">NADP</keyword>
<keyword evidence="8" id="KW-0694">RNA-binding</keyword>
<dbReference type="CDD" id="cd02801">
    <property type="entry name" value="DUS_like_FMN"/>
    <property type="match status" value="1"/>
</dbReference>
<evidence type="ECO:0000256" key="10">
    <source>
        <dbReference type="ARBA" id="ARBA00048205"/>
    </source>
</evidence>
<comment type="catalytic activity">
    <reaction evidence="10">
        <text>a 5,6-dihydrouridine in tRNA + NADP(+) = a uridine in tRNA + NADPH + H(+)</text>
        <dbReference type="Rhea" id="RHEA:23624"/>
        <dbReference type="Rhea" id="RHEA-COMP:13339"/>
        <dbReference type="Rhea" id="RHEA-COMP:13887"/>
        <dbReference type="ChEBI" id="CHEBI:15378"/>
        <dbReference type="ChEBI" id="CHEBI:57783"/>
        <dbReference type="ChEBI" id="CHEBI:58349"/>
        <dbReference type="ChEBI" id="CHEBI:65315"/>
        <dbReference type="ChEBI" id="CHEBI:74443"/>
    </reaction>
</comment>
<dbReference type="EMBL" id="AFNV02000003">
    <property type="protein sequence ID" value="ERJ20555.1"/>
    <property type="molecule type" value="Genomic_DNA"/>
</dbReference>
<evidence type="ECO:0000256" key="1">
    <source>
        <dbReference type="ARBA" id="ARBA00001917"/>
    </source>
</evidence>
<keyword evidence="16" id="KW-0413">Isomerase</keyword>
<evidence type="ECO:0000256" key="7">
    <source>
        <dbReference type="ARBA" id="ARBA00022857"/>
    </source>
</evidence>
<dbReference type="PIRSF" id="PIRSF006621">
    <property type="entry name" value="Dus"/>
    <property type="match status" value="1"/>
</dbReference>
<evidence type="ECO:0000313" key="17">
    <source>
        <dbReference type="Proteomes" id="UP000006242"/>
    </source>
</evidence>
<feature type="binding site" evidence="14">
    <location>
        <position position="142"/>
    </location>
    <ligand>
        <name>FMN</name>
        <dbReference type="ChEBI" id="CHEBI:58210"/>
    </ligand>
</feature>
<dbReference type="GO" id="GO:0000049">
    <property type="term" value="F:tRNA binding"/>
    <property type="evidence" value="ECO:0007669"/>
    <property type="project" value="UniProtKB-KW"/>
</dbReference>
<reference evidence="16 17" key="2">
    <citation type="journal article" date="2013" name="PLoS ONE">
        <title>INDIGO - INtegrated Data Warehouse of MIcrobial GenOmes with Examples from the Red Sea Extremophiles.</title>
        <authorList>
            <person name="Alam I."/>
            <person name="Antunes A."/>
            <person name="Kamau A.A."/>
            <person name="Ba Alawi W."/>
            <person name="Kalkatawi M."/>
            <person name="Stingl U."/>
            <person name="Bajic V.B."/>
        </authorList>
    </citation>
    <scope>NUCLEOTIDE SEQUENCE [LARGE SCALE GENOMIC DNA]</scope>
    <source>
        <strain evidence="16 17">E1L3A</strain>
    </source>
</reference>
<dbReference type="STRING" id="1033802.SSPSH_000665"/>
<keyword evidence="14" id="KW-0547">Nucleotide-binding</keyword>
<protein>
    <recommendedName>
        <fullName evidence="12">tRNA-dihydrouridine synthase</fullName>
        <ecNumber evidence="12">1.3.1.-</ecNumber>
    </recommendedName>
</protein>
<feature type="binding site" evidence="14">
    <location>
        <position position="73"/>
    </location>
    <ligand>
        <name>FMN</name>
        <dbReference type="ChEBI" id="CHEBI:58210"/>
    </ligand>
</feature>
<evidence type="ECO:0000256" key="4">
    <source>
        <dbReference type="ARBA" id="ARBA00022630"/>
    </source>
</evidence>